<feature type="region of interest" description="Disordered" evidence="1">
    <location>
        <begin position="53"/>
        <end position="106"/>
    </location>
</feature>
<evidence type="ECO:0000256" key="1">
    <source>
        <dbReference type="SAM" id="MobiDB-lite"/>
    </source>
</evidence>
<feature type="compositionally biased region" description="Low complexity" evidence="1">
    <location>
        <begin position="73"/>
        <end position="89"/>
    </location>
</feature>
<proteinExistence type="predicted"/>
<dbReference type="EMBL" id="JBHEZY010000001">
    <property type="protein sequence ID" value="MFC1429366.1"/>
    <property type="molecule type" value="Genomic_DNA"/>
</dbReference>
<gene>
    <name evidence="2" type="ORF">ACEZDB_01670</name>
</gene>
<dbReference type="Proteomes" id="UP001592530">
    <property type="component" value="Unassembled WGS sequence"/>
</dbReference>
<reference evidence="2 3" key="1">
    <citation type="submission" date="2024-09" db="EMBL/GenBank/DDBJ databases">
        <authorList>
            <person name="Lee S.D."/>
        </authorList>
    </citation>
    <scope>NUCLEOTIDE SEQUENCE [LARGE SCALE GENOMIC DNA]</scope>
    <source>
        <strain evidence="2 3">N1-3</strain>
    </source>
</reference>
<evidence type="ECO:0000313" key="2">
    <source>
        <dbReference type="EMBL" id="MFC1429366.1"/>
    </source>
</evidence>
<evidence type="ECO:0008006" key="4">
    <source>
        <dbReference type="Google" id="ProtNLM"/>
    </source>
</evidence>
<protein>
    <recommendedName>
        <fullName evidence="4">DUF4226 domain-containing protein</fullName>
    </recommendedName>
</protein>
<organism evidence="2 3">
    <name type="scientific">Streptacidiphilus alkalitolerans</name>
    <dbReference type="NCBI Taxonomy" id="3342712"/>
    <lineage>
        <taxon>Bacteria</taxon>
        <taxon>Bacillati</taxon>
        <taxon>Actinomycetota</taxon>
        <taxon>Actinomycetes</taxon>
        <taxon>Kitasatosporales</taxon>
        <taxon>Streptomycetaceae</taxon>
        <taxon>Streptacidiphilus</taxon>
    </lineage>
</organism>
<name>A0ABV6WTJ8_9ACTN</name>
<dbReference type="RefSeq" id="WP_380547918.1">
    <property type="nucleotide sequence ID" value="NZ_JBHEZY010000001.1"/>
</dbReference>
<accession>A0ABV6WTJ8</accession>
<sequence>MAGGGEEKAVFHALRTDAEKSLPKIAEKHAGVVDSAVEKGTKNLAEHAANEKDIAEGFRSAMPKDDPVTAPKPSAGVPGEAAVPGASPSRITQALDAGPSPATLDAAAPQLGRDALHDGEDFNTQIDQELNARGLDRAEHDRLRTSPTNDLTDEQIQQVVDVRNSIKIADGQVVTKVLGPDVAKSYLENADHMPGGGTFDPSRFGGSIARGTDTAGLTTPSELRDALALDDKGAGWTPIPEGAGEAYQLRLRAPQNFDASTTFGAVDDPAMAQHVADLAGASSGRPWKDPFTGTGYTGGGIPEWEATRTLLPPGAEIWRMTPDGGESLAGYYNGDRWMGTNG</sequence>
<comment type="caution">
    <text evidence="2">The sequence shown here is derived from an EMBL/GenBank/DDBJ whole genome shotgun (WGS) entry which is preliminary data.</text>
</comment>
<feature type="compositionally biased region" description="Basic and acidic residues" evidence="1">
    <location>
        <begin position="53"/>
        <end position="67"/>
    </location>
</feature>
<evidence type="ECO:0000313" key="3">
    <source>
        <dbReference type="Proteomes" id="UP001592530"/>
    </source>
</evidence>